<feature type="transmembrane region" description="Helical" evidence="1">
    <location>
        <begin position="59"/>
        <end position="76"/>
    </location>
</feature>
<proteinExistence type="predicted"/>
<organism evidence="2 3">
    <name type="scientific">Molorchus minor</name>
    <dbReference type="NCBI Taxonomy" id="1323400"/>
    <lineage>
        <taxon>Eukaryota</taxon>
        <taxon>Metazoa</taxon>
        <taxon>Ecdysozoa</taxon>
        <taxon>Arthropoda</taxon>
        <taxon>Hexapoda</taxon>
        <taxon>Insecta</taxon>
        <taxon>Pterygota</taxon>
        <taxon>Neoptera</taxon>
        <taxon>Endopterygota</taxon>
        <taxon>Coleoptera</taxon>
        <taxon>Polyphaga</taxon>
        <taxon>Cucujiformia</taxon>
        <taxon>Chrysomeloidea</taxon>
        <taxon>Cerambycidae</taxon>
        <taxon>Lamiinae</taxon>
        <taxon>Monochamini</taxon>
        <taxon>Molorchus</taxon>
    </lineage>
</organism>
<keyword evidence="1" id="KW-0812">Transmembrane</keyword>
<reference evidence="2" key="1">
    <citation type="journal article" date="2023" name="Insect Mol. Biol.">
        <title>Genome sequencing provides insights into the evolution of gene families encoding plant cell wall-degrading enzymes in longhorned beetles.</title>
        <authorList>
            <person name="Shin N.R."/>
            <person name="Okamura Y."/>
            <person name="Kirsch R."/>
            <person name="Pauchet Y."/>
        </authorList>
    </citation>
    <scope>NUCLEOTIDE SEQUENCE</scope>
    <source>
        <strain evidence="2">MMC_N1</strain>
    </source>
</reference>
<evidence type="ECO:0000313" key="3">
    <source>
        <dbReference type="Proteomes" id="UP001162164"/>
    </source>
</evidence>
<dbReference type="EMBL" id="JAPWTJ010000136">
    <property type="protein sequence ID" value="KAJ8982294.1"/>
    <property type="molecule type" value="Genomic_DNA"/>
</dbReference>
<evidence type="ECO:0000313" key="2">
    <source>
        <dbReference type="EMBL" id="KAJ8982294.1"/>
    </source>
</evidence>
<gene>
    <name evidence="2" type="ORF">NQ317_008024</name>
</gene>
<accession>A0ABQ9JW37</accession>
<keyword evidence="3" id="KW-1185">Reference proteome</keyword>
<keyword evidence="1" id="KW-0472">Membrane</keyword>
<protein>
    <recommendedName>
        <fullName evidence="4">Secreted protein</fullName>
    </recommendedName>
</protein>
<evidence type="ECO:0000256" key="1">
    <source>
        <dbReference type="SAM" id="Phobius"/>
    </source>
</evidence>
<evidence type="ECO:0008006" key="4">
    <source>
        <dbReference type="Google" id="ProtNLM"/>
    </source>
</evidence>
<comment type="caution">
    <text evidence="2">The sequence shown here is derived from an EMBL/GenBank/DDBJ whole genome shotgun (WGS) entry which is preliminary data.</text>
</comment>
<keyword evidence="1" id="KW-1133">Transmembrane helix</keyword>
<sequence length="89" mass="10168">MSHWMVLRLSDCLFVINLIAFSTYKNWKVQHHRSALSKCNKNPARAVLVRDITSSGRQMFLFGLFIFLCTGTSTVVERRCQKTALSASE</sequence>
<name>A0ABQ9JW37_9CUCU</name>
<dbReference type="Proteomes" id="UP001162164">
    <property type="component" value="Unassembled WGS sequence"/>
</dbReference>